<comment type="similarity">
    <text evidence="5">Belongs to the flavin monoamine oxidase family. FIG1 subfamily.</text>
</comment>
<feature type="chain" id="PRO_5034460851" description="All-trans-retinol 13,14-reductase" evidence="21">
    <location>
        <begin position="23"/>
        <end position="540"/>
    </location>
</feature>
<comment type="cofactor">
    <cofactor evidence="2">
        <name>NADP(+)</name>
        <dbReference type="ChEBI" id="CHEBI:58349"/>
    </cofactor>
</comment>
<evidence type="ECO:0000256" key="21">
    <source>
        <dbReference type="SAM" id="SignalP"/>
    </source>
</evidence>
<evidence type="ECO:0000256" key="16">
    <source>
        <dbReference type="ARBA" id="ARBA00023136"/>
    </source>
</evidence>
<keyword evidence="13" id="KW-0560">Oxidoreductase</keyword>
<dbReference type="InterPro" id="IPR052206">
    <property type="entry name" value="Retinol_saturase"/>
</dbReference>
<keyword evidence="11" id="KW-0274">FAD</keyword>
<evidence type="ECO:0000256" key="15">
    <source>
        <dbReference type="ARBA" id="ARBA00023098"/>
    </source>
</evidence>
<keyword evidence="12" id="KW-0521">NADP</keyword>
<keyword evidence="9 21" id="KW-0732">Signal</keyword>
<accession>A0A8D0HA70</accession>
<keyword evidence="10" id="KW-0256">Endoplasmic reticulum</keyword>
<name>A0A8D0HA70_SPHPU</name>
<evidence type="ECO:0000256" key="19">
    <source>
        <dbReference type="ARBA" id="ARBA00041141"/>
    </source>
</evidence>
<proteinExistence type="inferred from homology"/>
<keyword evidence="23" id="KW-1185">Reference proteome</keyword>
<evidence type="ECO:0000256" key="11">
    <source>
        <dbReference type="ARBA" id="ARBA00022827"/>
    </source>
</evidence>
<dbReference type="GO" id="GO:0005789">
    <property type="term" value="C:endoplasmic reticulum membrane"/>
    <property type="evidence" value="ECO:0007669"/>
    <property type="project" value="UniProtKB-SubCell"/>
</dbReference>
<evidence type="ECO:0000256" key="4">
    <source>
        <dbReference type="ARBA" id="ARBA00004406"/>
    </source>
</evidence>
<dbReference type="PANTHER" id="PTHR46091">
    <property type="entry name" value="BLR7054 PROTEIN"/>
    <property type="match status" value="1"/>
</dbReference>
<organism evidence="22 23">
    <name type="scientific">Sphenodon punctatus</name>
    <name type="common">Tuatara</name>
    <name type="synonym">Hatteria punctata</name>
    <dbReference type="NCBI Taxonomy" id="8508"/>
    <lineage>
        <taxon>Eukaryota</taxon>
        <taxon>Metazoa</taxon>
        <taxon>Chordata</taxon>
        <taxon>Craniata</taxon>
        <taxon>Vertebrata</taxon>
        <taxon>Euteleostomi</taxon>
        <taxon>Lepidosauria</taxon>
        <taxon>Sphenodontia</taxon>
        <taxon>Sphenodontidae</taxon>
        <taxon>Sphenodon</taxon>
    </lineage>
</organism>
<evidence type="ECO:0000256" key="1">
    <source>
        <dbReference type="ARBA" id="ARBA00001911"/>
    </source>
</evidence>
<evidence type="ECO:0000256" key="7">
    <source>
        <dbReference type="ARBA" id="ARBA00012806"/>
    </source>
</evidence>
<dbReference type="Ensembl" id="ENSSPUT00000019834.1">
    <property type="protein sequence ID" value="ENSSPUP00000018619.1"/>
    <property type="gene ID" value="ENSSPUG00000014089.1"/>
</dbReference>
<dbReference type="GO" id="GO:0051786">
    <property type="term" value="F:all-trans-retinol 13,14-reductase activity"/>
    <property type="evidence" value="ECO:0007669"/>
    <property type="project" value="UniProtKB-EC"/>
</dbReference>
<comment type="similarity">
    <text evidence="6">Belongs to the carotenoid/retinoid oxidoreductase family. CrtISO subfamily.</text>
</comment>
<keyword evidence="17" id="KW-0325">Glycoprotein</keyword>
<sequence>MWLYLSLIVILLLLLYWGLCNRSSSPSPFSADSRRPPAPLVIDKDVRKKILKKGIHYVGQMQENSTLRIVVDQLTEGQLQWAKMASPFDVVFLGDHKSGKKYYLYSGEKEYVEGLKKQFPDEAAAIDKYVKLVQSVAKDVAYTAILKLIPMPLTKFLIRTGLLARISIFFKMASRSLPEVLNELTTNADLRAMFSYIFPTYGVNPARSSFSLHAVLVDHFLEGGWYPQGVASEIVFQSIPIIERSGGTVLTKAPVQSILVNSEGKAYGVSVQKGQDLVNIFAPVVISDAGIFNTYERLLPAETRNLPGLQAQLSMLQHGIGGFSLFIGLNGSKEELGLEAKNYYVYPTNFYLNAPRETAAKNIPLVYITSPSAKDPTWEKRYPGKSNMIVLAIAQYEWFEEWKDEKVSKRGEEYESLKSVFVDSMLETVLKIYPQLKDKIELLSSGTPLTNQHYIASPQGELYGAEHSLSRVQPEVIAAIRAQTPVSNLYLTGQDVFLGGFPGVVHGALVCASAVLHRNLYIDLTLLERKIKANDSKKKN</sequence>
<keyword evidence="8" id="KW-0285">Flavoprotein</keyword>
<dbReference type="Gene3D" id="3.50.50.60">
    <property type="entry name" value="FAD/NAD(P)-binding domain"/>
    <property type="match status" value="1"/>
</dbReference>
<evidence type="ECO:0000256" key="2">
    <source>
        <dbReference type="ARBA" id="ARBA00001937"/>
    </source>
</evidence>
<evidence type="ECO:0000256" key="9">
    <source>
        <dbReference type="ARBA" id="ARBA00022729"/>
    </source>
</evidence>
<dbReference type="EC" id="1.4.3.2" evidence="7"/>
<feature type="signal peptide" evidence="21">
    <location>
        <begin position="1"/>
        <end position="22"/>
    </location>
</feature>
<keyword evidence="14" id="KW-0520">NAD</keyword>
<protein>
    <recommendedName>
        <fullName evidence="19">All-trans-retinol 13,14-reductase</fullName>
        <ecNumber evidence="18">1.3.99.23</ecNumber>
        <ecNumber evidence="7">1.4.3.2</ecNumber>
    </recommendedName>
</protein>
<evidence type="ECO:0000256" key="18">
    <source>
        <dbReference type="ARBA" id="ARBA00038979"/>
    </source>
</evidence>
<evidence type="ECO:0000256" key="17">
    <source>
        <dbReference type="ARBA" id="ARBA00023180"/>
    </source>
</evidence>
<comment type="cofactor">
    <cofactor evidence="1">
        <name>NAD(+)</name>
        <dbReference type="ChEBI" id="CHEBI:57540"/>
    </cofactor>
</comment>
<dbReference type="EC" id="1.3.99.23" evidence="18"/>
<evidence type="ECO:0000256" key="12">
    <source>
        <dbReference type="ARBA" id="ARBA00022857"/>
    </source>
</evidence>
<evidence type="ECO:0000256" key="6">
    <source>
        <dbReference type="ARBA" id="ARBA00005855"/>
    </source>
</evidence>
<evidence type="ECO:0000256" key="8">
    <source>
        <dbReference type="ARBA" id="ARBA00022630"/>
    </source>
</evidence>
<comment type="subcellular location">
    <subcellularLocation>
        <location evidence="4">Endoplasmic reticulum membrane</location>
        <topology evidence="4">Peripheral membrane protein</topology>
    </subcellularLocation>
</comment>
<gene>
    <name evidence="22" type="primary">RETSAT</name>
</gene>
<evidence type="ECO:0000256" key="10">
    <source>
        <dbReference type="ARBA" id="ARBA00022824"/>
    </source>
</evidence>
<evidence type="ECO:0000313" key="22">
    <source>
        <dbReference type="Ensembl" id="ENSSPUP00000018619.1"/>
    </source>
</evidence>
<keyword evidence="15" id="KW-0443">Lipid metabolism</keyword>
<comment type="catalytic activity">
    <reaction evidence="20">
        <text>all-trans-13,14-dihydroretinol + A = all-trans-retinol + AH2</text>
        <dbReference type="Rhea" id="RHEA:19193"/>
        <dbReference type="ChEBI" id="CHEBI:13193"/>
        <dbReference type="ChEBI" id="CHEBI:17336"/>
        <dbReference type="ChEBI" id="CHEBI:17499"/>
        <dbReference type="ChEBI" id="CHEBI:52075"/>
        <dbReference type="EC" id="1.3.99.23"/>
    </reaction>
</comment>
<dbReference type="AlphaFoldDB" id="A0A8D0HA70"/>
<evidence type="ECO:0000256" key="20">
    <source>
        <dbReference type="ARBA" id="ARBA00048815"/>
    </source>
</evidence>
<evidence type="ECO:0000256" key="3">
    <source>
        <dbReference type="ARBA" id="ARBA00001974"/>
    </source>
</evidence>
<evidence type="ECO:0000313" key="23">
    <source>
        <dbReference type="Proteomes" id="UP000694392"/>
    </source>
</evidence>
<evidence type="ECO:0000256" key="14">
    <source>
        <dbReference type="ARBA" id="ARBA00023027"/>
    </source>
</evidence>
<dbReference type="SUPFAM" id="SSF51905">
    <property type="entry name" value="FAD/NAD(P)-binding domain"/>
    <property type="match status" value="1"/>
</dbReference>
<dbReference type="Proteomes" id="UP000694392">
    <property type="component" value="Unplaced"/>
</dbReference>
<dbReference type="PANTHER" id="PTHR46091:SF1">
    <property type="entry name" value="ALL-TRANS-RETINOL 13,14-REDUCTASE"/>
    <property type="match status" value="1"/>
</dbReference>
<keyword evidence="16" id="KW-0472">Membrane</keyword>
<dbReference type="GO" id="GO:0001716">
    <property type="term" value="F:L-amino-acid oxidase activity"/>
    <property type="evidence" value="ECO:0007669"/>
    <property type="project" value="UniProtKB-EC"/>
</dbReference>
<reference evidence="22" key="1">
    <citation type="submission" date="2025-08" db="UniProtKB">
        <authorList>
            <consortium name="Ensembl"/>
        </authorList>
    </citation>
    <scope>IDENTIFICATION</scope>
</reference>
<evidence type="ECO:0000256" key="13">
    <source>
        <dbReference type="ARBA" id="ARBA00023002"/>
    </source>
</evidence>
<reference evidence="22" key="2">
    <citation type="submission" date="2025-09" db="UniProtKB">
        <authorList>
            <consortium name="Ensembl"/>
        </authorList>
    </citation>
    <scope>IDENTIFICATION</scope>
</reference>
<dbReference type="InterPro" id="IPR036188">
    <property type="entry name" value="FAD/NAD-bd_sf"/>
</dbReference>
<evidence type="ECO:0000256" key="5">
    <source>
        <dbReference type="ARBA" id="ARBA00005465"/>
    </source>
</evidence>
<dbReference type="GeneTree" id="ENSGT00390000017613"/>
<comment type="cofactor">
    <cofactor evidence="3">
        <name>FAD</name>
        <dbReference type="ChEBI" id="CHEBI:57692"/>
    </cofactor>
</comment>